<comment type="caution">
    <text evidence="2">The sequence shown here is derived from an EMBL/GenBank/DDBJ whole genome shotgun (WGS) entry which is preliminary data.</text>
</comment>
<proteinExistence type="predicted"/>
<gene>
    <name evidence="2" type="ORF">A2Y62_11810</name>
</gene>
<dbReference type="Pfam" id="PF12728">
    <property type="entry name" value="HTH_17"/>
    <property type="match status" value="1"/>
</dbReference>
<sequence length="68" mass="7870">MKEIEDIKLYTIQEIADMLKVHPLTMQRKVRKGIIKGVKINKSWYVSSENLKSFLQGNTTGMESKSKK</sequence>
<accession>A0A1F5VV59</accession>
<protein>
    <recommendedName>
        <fullName evidence="1">Helix-turn-helix domain-containing protein</fullName>
    </recommendedName>
</protein>
<dbReference type="STRING" id="1817863.A2Y62_11810"/>
<reference evidence="2 3" key="1">
    <citation type="journal article" date="2016" name="Nat. Commun.">
        <title>Thousands of microbial genomes shed light on interconnected biogeochemical processes in an aquifer system.</title>
        <authorList>
            <person name="Anantharaman K."/>
            <person name="Brown C.T."/>
            <person name="Hug L.A."/>
            <person name="Sharon I."/>
            <person name="Castelle C.J."/>
            <person name="Probst A.J."/>
            <person name="Thomas B.C."/>
            <person name="Singh A."/>
            <person name="Wilkins M.J."/>
            <person name="Karaoz U."/>
            <person name="Brodie E.L."/>
            <person name="Williams K.H."/>
            <person name="Hubbard S.S."/>
            <person name="Banfield J.F."/>
        </authorList>
    </citation>
    <scope>NUCLEOTIDE SEQUENCE [LARGE SCALE GENOMIC DNA]</scope>
</reference>
<dbReference type="AlphaFoldDB" id="A0A1F5VV59"/>
<dbReference type="SUPFAM" id="SSF46955">
    <property type="entry name" value="Putative DNA-binding domain"/>
    <property type="match status" value="1"/>
</dbReference>
<feature type="domain" description="Helix-turn-helix" evidence="1">
    <location>
        <begin position="9"/>
        <end position="58"/>
    </location>
</feature>
<evidence type="ECO:0000313" key="3">
    <source>
        <dbReference type="Proteomes" id="UP000178943"/>
    </source>
</evidence>
<dbReference type="EMBL" id="MFGW01000066">
    <property type="protein sequence ID" value="OGF67208.1"/>
    <property type="molecule type" value="Genomic_DNA"/>
</dbReference>
<evidence type="ECO:0000313" key="2">
    <source>
        <dbReference type="EMBL" id="OGF67208.1"/>
    </source>
</evidence>
<organism evidence="2 3">
    <name type="scientific">Candidatus Fischerbacteria bacterium RBG_13_37_8</name>
    <dbReference type="NCBI Taxonomy" id="1817863"/>
    <lineage>
        <taxon>Bacteria</taxon>
        <taxon>Candidatus Fischeribacteriota</taxon>
    </lineage>
</organism>
<name>A0A1F5VV59_9BACT</name>
<dbReference type="InterPro" id="IPR041657">
    <property type="entry name" value="HTH_17"/>
</dbReference>
<dbReference type="InterPro" id="IPR009061">
    <property type="entry name" value="DNA-bd_dom_put_sf"/>
</dbReference>
<dbReference type="Proteomes" id="UP000178943">
    <property type="component" value="Unassembled WGS sequence"/>
</dbReference>
<evidence type="ECO:0000259" key="1">
    <source>
        <dbReference type="Pfam" id="PF12728"/>
    </source>
</evidence>